<sequence length="240" mass="27132">MLKACLVTTTCYGSPEEMRFKLACKLVRKAQEIGLPIFVVDGSPDAREISFRLRVAGATVFRQQTDGMGPARSEVLRHAIEQDYEAIGWVEPEKHTLIQHIPTLMGPVITDQCDMVIPQRISLETYPAYQRDSELEANRELASITGRPDLDLMSGPRFMNRKAAEIMAAYDGEYGNNWEILFVPVLHMLKAGLRITSVPVPYEHPEEQRAEDDEAMRRKRDIQREVLVAAMKKAAAAINY</sequence>
<dbReference type="Proteomes" id="UP000177659">
    <property type="component" value="Unassembled WGS sequence"/>
</dbReference>
<dbReference type="AlphaFoldDB" id="A0A1F6D193"/>
<dbReference type="SUPFAM" id="SSF53448">
    <property type="entry name" value="Nucleotide-diphospho-sugar transferases"/>
    <property type="match status" value="1"/>
</dbReference>
<dbReference type="EMBL" id="MFLC01000022">
    <property type="protein sequence ID" value="OGG55061.1"/>
    <property type="molecule type" value="Genomic_DNA"/>
</dbReference>
<reference evidence="1 2" key="1">
    <citation type="journal article" date="2016" name="Nat. Commun.">
        <title>Thousands of microbial genomes shed light on interconnected biogeochemical processes in an aquifer system.</title>
        <authorList>
            <person name="Anantharaman K."/>
            <person name="Brown C.T."/>
            <person name="Hug L.A."/>
            <person name="Sharon I."/>
            <person name="Castelle C.J."/>
            <person name="Probst A.J."/>
            <person name="Thomas B.C."/>
            <person name="Singh A."/>
            <person name="Wilkins M.J."/>
            <person name="Karaoz U."/>
            <person name="Brodie E.L."/>
            <person name="Williams K.H."/>
            <person name="Hubbard S.S."/>
            <person name="Banfield J.F."/>
        </authorList>
    </citation>
    <scope>NUCLEOTIDE SEQUENCE [LARGE SCALE GENOMIC DNA]</scope>
</reference>
<evidence type="ECO:0008006" key="3">
    <source>
        <dbReference type="Google" id="ProtNLM"/>
    </source>
</evidence>
<proteinExistence type="predicted"/>
<evidence type="ECO:0000313" key="1">
    <source>
        <dbReference type="EMBL" id="OGG55061.1"/>
    </source>
</evidence>
<gene>
    <name evidence="1" type="ORF">A3D62_00275</name>
</gene>
<name>A0A1F6D193_9BACT</name>
<protein>
    <recommendedName>
        <fullName evidence="3">Glycosyltransferase 2-like domain-containing protein</fullName>
    </recommendedName>
</protein>
<evidence type="ECO:0000313" key="2">
    <source>
        <dbReference type="Proteomes" id="UP000177659"/>
    </source>
</evidence>
<organism evidence="1 2">
    <name type="scientific">Candidatus Kaiserbacteria bacterium RIFCSPHIGHO2_02_FULL_49_11</name>
    <dbReference type="NCBI Taxonomy" id="1798489"/>
    <lineage>
        <taxon>Bacteria</taxon>
        <taxon>Candidatus Kaiseribacteriota</taxon>
    </lineage>
</organism>
<dbReference type="InterPro" id="IPR029044">
    <property type="entry name" value="Nucleotide-diphossugar_trans"/>
</dbReference>
<comment type="caution">
    <text evidence="1">The sequence shown here is derived from an EMBL/GenBank/DDBJ whole genome shotgun (WGS) entry which is preliminary data.</text>
</comment>
<accession>A0A1F6D193</accession>